<dbReference type="InterPro" id="IPR055768">
    <property type="entry name" value="DUF7344"/>
</dbReference>
<dbReference type="AlphaFoldDB" id="A0A8J8Q8G1"/>
<dbReference type="EMBL" id="PHNJ01000002">
    <property type="protein sequence ID" value="TYL39734.1"/>
    <property type="molecule type" value="Genomic_DNA"/>
</dbReference>
<evidence type="ECO:0000313" key="3">
    <source>
        <dbReference type="Proteomes" id="UP000766904"/>
    </source>
</evidence>
<dbReference type="RefSeq" id="WP_148856866.1">
    <property type="nucleotide sequence ID" value="NZ_PHNJ01000002.1"/>
</dbReference>
<dbReference type="Pfam" id="PF24035">
    <property type="entry name" value="DUF7344"/>
    <property type="match status" value="1"/>
</dbReference>
<feature type="domain" description="DUF7344" evidence="1">
    <location>
        <begin position="25"/>
        <end position="101"/>
    </location>
</feature>
<dbReference type="OrthoDB" id="247722at2157"/>
<evidence type="ECO:0000313" key="2">
    <source>
        <dbReference type="EMBL" id="TYL39734.1"/>
    </source>
</evidence>
<sequence>MDNYLENLSLLSTNDTERSIDELLELLSDRNVRITVAYLYDHPNATLGELATVIVGKTAVDESRFGTESDYERAYVHLYHSVLPRLDDHELLTFDPDEKAVSDVDVPPVLFTVLGVEE</sequence>
<reference evidence="2" key="1">
    <citation type="submission" date="2017-11" db="EMBL/GenBank/DDBJ databases">
        <authorList>
            <person name="Kajale S.C."/>
            <person name="Sharma A."/>
        </authorList>
    </citation>
    <scope>NUCLEOTIDE SEQUENCE</scope>
    <source>
        <strain evidence="2">LS1_42</strain>
    </source>
</reference>
<dbReference type="Proteomes" id="UP000766904">
    <property type="component" value="Unassembled WGS sequence"/>
</dbReference>
<evidence type="ECO:0000259" key="1">
    <source>
        <dbReference type="Pfam" id="PF24035"/>
    </source>
</evidence>
<gene>
    <name evidence="2" type="ORF">CV102_05475</name>
</gene>
<accession>A0A8J8Q8G1</accession>
<protein>
    <recommendedName>
        <fullName evidence="1">DUF7344 domain-containing protein</fullName>
    </recommendedName>
</protein>
<proteinExistence type="predicted"/>
<organism evidence="2 3">
    <name type="scientific">Natronococcus pandeyae</name>
    <dbReference type="NCBI Taxonomy" id="2055836"/>
    <lineage>
        <taxon>Archaea</taxon>
        <taxon>Methanobacteriati</taxon>
        <taxon>Methanobacteriota</taxon>
        <taxon>Stenosarchaea group</taxon>
        <taxon>Halobacteria</taxon>
        <taxon>Halobacteriales</taxon>
        <taxon>Natrialbaceae</taxon>
        <taxon>Natronococcus</taxon>
    </lineage>
</organism>
<comment type="caution">
    <text evidence="2">The sequence shown here is derived from an EMBL/GenBank/DDBJ whole genome shotgun (WGS) entry which is preliminary data.</text>
</comment>
<keyword evidence="3" id="KW-1185">Reference proteome</keyword>
<name>A0A8J8Q8G1_9EURY</name>